<dbReference type="eggNOG" id="KOG4503">
    <property type="taxonomic scope" value="Eukaryota"/>
</dbReference>
<gene>
    <name evidence="4" type="ORF">YALI1_B26962g</name>
</gene>
<dbReference type="GeneID" id="2907369"/>
<evidence type="ECO:0000259" key="3">
    <source>
        <dbReference type="SMART" id="SM01042"/>
    </source>
</evidence>
<feature type="transmembrane region" description="Helical" evidence="2">
    <location>
        <begin position="239"/>
        <end position="260"/>
    </location>
</feature>
<name>A0A1D8N8M7_YARLL</name>
<keyword evidence="2" id="KW-0812">Transmembrane</keyword>
<feature type="compositionally biased region" description="Acidic residues" evidence="1">
    <location>
        <begin position="7"/>
        <end position="16"/>
    </location>
</feature>
<dbReference type="Pfam" id="PF10104">
    <property type="entry name" value="Brr6_like_C_C"/>
    <property type="match status" value="1"/>
</dbReference>
<evidence type="ECO:0000256" key="1">
    <source>
        <dbReference type="SAM" id="MobiDB-lite"/>
    </source>
</evidence>
<proteinExistence type="predicted"/>
<keyword evidence="2" id="KW-1133">Transmembrane helix</keyword>
<dbReference type="PANTHER" id="PTHR28136:SF1">
    <property type="entry name" value="NUCLEUS EXPORT PROTEIN BRL1"/>
    <property type="match status" value="1"/>
</dbReference>
<dbReference type="Proteomes" id="UP000182444">
    <property type="component" value="Chromosome 1B"/>
</dbReference>
<dbReference type="SMART" id="SM01042">
    <property type="entry name" value="Brr6_like_C_C"/>
    <property type="match status" value="1"/>
</dbReference>
<dbReference type="VEuPathDB" id="FungiDB:YALI0_B20592g"/>
<dbReference type="EMBL" id="CP017554">
    <property type="protein sequence ID" value="AOW01986.1"/>
    <property type="molecule type" value="Genomic_DNA"/>
</dbReference>
<accession>A0A1D8N8M7</accession>
<reference evidence="4 5" key="1">
    <citation type="journal article" date="2016" name="PLoS ONE">
        <title>Sequence Assembly of Yarrowia lipolytica Strain W29/CLIB89 Shows Transposable Element Diversity.</title>
        <authorList>
            <person name="Magnan C."/>
            <person name="Yu J."/>
            <person name="Chang I."/>
            <person name="Jahn E."/>
            <person name="Kanomata Y."/>
            <person name="Wu J."/>
            <person name="Zeller M."/>
            <person name="Oakes M."/>
            <person name="Baldi P."/>
            <person name="Sandmeyer S."/>
        </authorList>
    </citation>
    <scope>NUCLEOTIDE SEQUENCE [LARGE SCALE GENOMIC DNA]</scope>
    <source>
        <strain evidence="5">CLIB89(W29)</strain>
    </source>
</reference>
<feature type="compositionally biased region" description="Polar residues" evidence="1">
    <location>
        <begin position="198"/>
        <end position="211"/>
    </location>
</feature>
<evidence type="ECO:0000256" key="2">
    <source>
        <dbReference type="SAM" id="Phobius"/>
    </source>
</evidence>
<dbReference type="GO" id="GO:0031965">
    <property type="term" value="C:nuclear membrane"/>
    <property type="evidence" value="ECO:0007669"/>
    <property type="project" value="InterPro"/>
</dbReference>
<dbReference type="InterPro" id="IPR018767">
    <property type="entry name" value="Brl1/Brr6_dom"/>
</dbReference>
<sequence>MSFAEMSIDEAPDDEPLVTGFSGFTLSDQDVRNRQLQYHRPLQQQQPFDDLTSEFSNLRTSETQDPDEMDIDDPTDLLDLQSVNLSRMNPEFLPPVSTPIKAGKRRTSSVSVAAAAPNSPWKISSVFNPTELGAQFAVKEIEKNEDVDMSMVLYSPVNEGKPLDQADDIDPDLRPDAKHGDFSPQSAQAAVHTPAPTLHTSEAQSPGQDQSAEYHLHLPNPTLGWMIQNPNLPYIITSYLQLAFNGIMLAVMAYVVYLFISSVRQDVGFKFSAHSGEILMAKSKCAKLYLLNECAANSRRPALETLCDQWELCMNRDEHAVNRARLGAETLAEIITGFIDRFSYKALGLISLLFLGSMFVSNFAFGFFRAKAYYNGEVEKQNGLWDKARYTWGGRKEDEPKRLVFGQQNVLQN</sequence>
<dbReference type="GO" id="GO:0055088">
    <property type="term" value="P:lipid homeostasis"/>
    <property type="evidence" value="ECO:0007669"/>
    <property type="project" value="InterPro"/>
</dbReference>
<feature type="region of interest" description="Disordered" evidence="1">
    <location>
        <begin position="1"/>
        <end position="22"/>
    </location>
</feature>
<evidence type="ECO:0000313" key="4">
    <source>
        <dbReference type="EMBL" id="AOW01986.1"/>
    </source>
</evidence>
<dbReference type="PANTHER" id="PTHR28136">
    <property type="entry name" value="NUCLEUS EXPORT PROTEIN BRR6"/>
    <property type="match status" value="1"/>
</dbReference>
<dbReference type="GO" id="GO:0006998">
    <property type="term" value="P:nuclear envelope organization"/>
    <property type="evidence" value="ECO:0007669"/>
    <property type="project" value="InterPro"/>
</dbReference>
<protein>
    <recommendedName>
        <fullName evidence="3">Brl1/Brr6 domain-containing protein</fullName>
    </recommendedName>
</protein>
<dbReference type="InterPro" id="IPR040202">
    <property type="entry name" value="Brl1/Brr6"/>
</dbReference>
<dbReference type="KEGG" id="yli:2907369"/>
<feature type="domain" description="Brl1/Brr6" evidence="3">
    <location>
        <begin position="236"/>
        <end position="369"/>
    </location>
</feature>
<keyword evidence="2" id="KW-0472">Membrane</keyword>
<dbReference type="VEuPathDB" id="FungiDB:YALI1_B26962g"/>
<evidence type="ECO:0000313" key="5">
    <source>
        <dbReference type="Proteomes" id="UP000182444"/>
    </source>
</evidence>
<dbReference type="AlphaFoldDB" id="A0A1D8N8M7"/>
<organism evidence="4 5">
    <name type="scientific">Yarrowia lipolytica</name>
    <name type="common">Candida lipolytica</name>
    <dbReference type="NCBI Taxonomy" id="4952"/>
    <lineage>
        <taxon>Eukaryota</taxon>
        <taxon>Fungi</taxon>
        <taxon>Dikarya</taxon>
        <taxon>Ascomycota</taxon>
        <taxon>Saccharomycotina</taxon>
        <taxon>Dipodascomycetes</taxon>
        <taxon>Dipodascales</taxon>
        <taxon>Dipodascales incertae sedis</taxon>
        <taxon>Yarrowia</taxon>
    </lineage>
</organism>
<feature type="compositionally biased region" description="Basic and acidic residues" evidence="1">
    <location>
        <begin position="171"/>
        <end position="181"/>
    </location>
</feature>
<dbReference type="RefSeq" id="XP_501143.3">
    <property type="nucleotide sequence ID" value="XM_501143.3"/>
</dbReference>
<feature type="region of interest" description="Disordered" evidence="1">
    <location>
        <begin position="159"/>
        <end position="214"/>
    </location>
</feature>
<feature type="transmembrane region" description="Helical" evidence="2">
    <location>
        <begin position="346"/>
        <end position="368"/>
    </location>
</feature>